<sequence length="227" mass="24711">MDKTRGGKAPSPLAHNSRPRVSPMRDSMTKPLQPPAMPHSEDGAPPSPLQRRYQTRRPPITPRASSSRPKKSISCPLTKKARVSSPVEPSEPPRPQPPTTESQIPSRMTPEVIISESNRLQRVDSSFLERYGSYIIQGDIHTLVSFEEGDSAQHVSSGCTPTLQHISTSTYGVEEGSYIGSLVQDIRGSPNWTKVSRDTIGRAATIGTTLTATQSVLAQQMVAVHAH</sequence>
<name>A5C4I6_VITVI</name>
<feature type="compositionally biased region" description="Pro residues" evidence="1">
    <location>
        <begin position="89"/>
        <end position="98"/>
    </location>
</feature>
<evidence type="ECO:0000256" key="1">
    <source>
        <dbReference type="SAM" id="MobiDB-lite"/>
    </source>
</evidence>
<protein>
    <submittedName>
        <fullName evidence="2">Uncharacterized protein</fullName>
    </submittedName>
</protein>
<dbReference type="AlphaFoldDB" id="A5C4I6"/>
<organism evidence="2">
    <name type="scientific">Vitis vinifera</name>
    <name type="common">Grape</name>
    <dbReference type="NCBI Taxonomy" id="29760"/>
    <lineage>
        <taxon>Eukaryota</taxon>
        <taxon>Viridiplantae</taxon>
        <taxon>Streptophyta</taxon>
        <taxon>Embryophyta</taxon>
        <taxon>Tracheophyta</taxon>
        <taxon>Spermatophyta</taxon>
        <taxon>Magnoliopsida</taxon>
        <taxon>eudicotyledons</taxon>
        <taxon>Gunneridae</taxon>
        <taxon>Pentapetalae</taxon>
        <taxon>rosids</taxon>
        <taxon>Vitales</taxon>
        <taxon>Vitaceae</taxon>
        <taxon>Viteae</taxon>
        <taxon>Vitis</taxon>
    </lineage>
</organism>
<proteinExistence type="predicted"/>
<gene>
    <name evidence="2" type="ORF">VITISV_019308</name>
</gene>
<accession>A5C4I6</accession>
<dbReference type="EMBL" id="AM482099">
    <property type="protein sequence ID" value="CAN68634.1"/>
    <property type="molecule type" value="Genomic_DNA"/>
</dbReference>
<evidence type="ECO:0000313" key="2">
    <source>
        <dbReference type="EMBL" id="CAN68634.1"/>
    </source>
</evidence>
<reference evidence="2" key="1">
    <citation type="journal article" date="2007" name="PLoS ONE">
        <title>The first genome sequence of an elite grapevine cultivar (Pinot noir Vitis vinifera L.): coping with a highly heterozygous genome.</title>
        <authorList>
            <person name="Velasco R."/>
            <person name="Zharkikh A."/>
            <person name="Troggio M."/>
            <person name="Cartwright D.A."/>
            <person name="Cestaro A."/>
            <person name="Pruss D."/>
            <person name="Pindo M."/>
            <person name="FitzGerald L.M."/>
            <person name="Vezzulli S."/>
            <person name="Reid J."/>
            <person name="Malacarne G."/>
            <person name="Iliev D."/>
            <person name="Coppola G."/>
            <person name="Wardell B."/>
            <person name="Micheletti D."/>
            <person name="Macalma T."/>
            <person name="Facci M."/>
            <person name="Mitchell J.T."/>
            <person name="Perazzolli M."/>
            <person name="Eldredge G."/>
            <person name="Gatto P."/>
            <person name="Oyzerski R."/>
            <person name="Moretto M."/>
            <person name="Gutin N."/>
            <person name="Stefanini M."/>
            <person name="Chen Y."/>
            <person name="Segala C."/>
            <person name="Davenport C."/>
            <person name="Dematte L."/>
            <person name="Mraz A."/>
            <person name="Battilana J."/>
            <person name="Stormo K."/>
            <person name="Costa F."/>
            <person name="Tao Q."/>
            <person name="Si-Ammour A."/>
            <person name="Harkins T."/>
            <person name="Lackey A."/>
            <person name="Perbost C."/>
            <person name="Taillon B."/>
            <person name="Stella A."/>
            <person name="Solovyev V."/>
            <person name="Fawcett J.A."/>
            <person name="Sterck L."/>
            <person name="Vandepoele K."/>
            <person name="Grando S.M."/>
            <person name="Toppo S."/>
            <person name="Moser C."/>
            <person name="Lanchbury J."/>
            <person name="Bogden R."/>
            <person name="Skolnick M."/>
            <person name="Sgaramella V."/>
            <person name="Bhatnagar S.K."/>
            <person name="Fontana P."/>
            <person name="Gutin A."/>
            <person name="Van de Peer Y."/>
            <person name="Salamini F."/>
            <person name="Viola R."/>
        </authorList>
    </citation>
    <scope>NUCLEOTIDE SEQUENCE</scope>
</reference>
<feature type="region of interest" description="Disordered" evidence="1">
    <location>
        <begin position="1"/>
        <end position="115"/>
    </location>
</feature>